<dbReference type="SUPFAM" id="SSF55785">
    <property type="entry name" value="PYP-like sensor domain (PAS domain)"/>
    <property type="match status" value="1"/>
</dbReference>
<evidence type="ECO:0000313" key="3">
    <source>
        <dbReference type="EMBL" id="TLE01896.1"/>
    </source>
</evidence>
<name>A0A4U8TP96_9HELI</name>
<dbReference type="EMBL" id="JRMQ02000005">
    <property type="protein sequence ID" value="TLE01896.1"/>
    <property type="molecule type" value="Genomic_DNA"/>
</dbReference>
<evidence type="ECO:0000313" key="4">
    <source>
        <dbReference type="Proteomes" id="UP000029707"/>
    </source>
</evidence>
<dbReference type="STRING" id="425400.LS65_02230"/>
<dbReference type="InterPro" id="IPR000014">
    <property type="entry name" value="PAS"/>
</dbReference>
<sequence length="171" mass="19708">MAQEIFLKDNTLITSKTDLKGMITYGNSDFVQFSGFKEDEFLGKPHNLVRHQDMPRIAFKLLWENIQNNKEFFAFVKNSSKDKKIYWVFANVTPSYDDNNKIIGYYSVRRRPSKDGVAFVSDLYAKLCKAESQGGMKASLKLLQDTLQEAQTTYDKLVINLQELGKTQGYH</sequence>
<dbReference type="OrthoDB" id="9806477at2"/>
<accession>A0A4U8TP96</accession>
<dbReference type="Proteomes" id="UP000029707">
    <property type="component" value="Unassembled WGS sequence"/>
</dbReference>
<protein>
    <submittedName>
        <fullName evidence="3">PAS domain-containing protein</fullName>
    </submittedName>
</protein>
<dbReference type="InterPro" id="IPR035965">
    <property type="entry name" value="PAS-like_dom_sf"/>
</dbReference>
<evidence type="ECO:0000259" key="2">
    <source>
        <dbReference type="PROSITE" id="PS50112"/>
    </source>
</evidence>
<dbReference type="RefSeq" id="WP_034360955.1">
    <property type="nucleotide sequence ID" value="NZ_CAJUDB010000003.1"/>
</dbReference>
<dbReference type="Gene3D" id="3.30.450.20">
    <property type="entry name" value="PAS domain"/>
    <property type="match status" value="1"/>
</dbReference>
<dbReference type="PROSITE" id="PS50112">
    <property type="entry name" value="PAS"/>
    <property type="match status" value="1"/>
</dbReference>
<reference evidence="3 4" key="1">
    <citation type="journal article" date="2014" name="Genome Announc.">
        <title>Draft genome sequences of eight enterohepatic helicobacter species isolated from both laboratory and wild rodents.</title>
        <authorList>
            <person name="Sheh A."/>
            <person name="Shen Z."/>
            <person name="Fox J.G."/>
        </authorList>
    </citation>
    <scope>NUCLEOTIDE SEQUENCE [LARGE SCALE GENOMIC DNA]</scope>
    <source>
        <strain evidence="3 4">MIT 01-6451</strain>
    </source>
</reference>
<keyword evidence="4" id="KW-1185">Reference proteome</keyword>
<organism evidence="3 4">
    <name type="scientific">Helicobacter japonicus</name>
    <dbReference type="NCBI Taxonomy" id="425400"/>
    <lineage>
        <taxon>Bacteria</taxon>
        <taxon>Pseudomonadati</taxon>
        <taxon>Campylobacterota</taxon>
        <taxon>Epsilonproteobacteria</taxon>
        <taxon>Campylobacterales</taxon>
        <taxon>Helicobacteraceae</taxon>
        <taxon>Helicobacter</taxon>
    </lineage>
</organism>
<keyword evidence="1" id="KW-0175">Coiled coil</keyword>
<dbReference type="AlphaFoldDB" id="A0A4U8TP96"/>
<dbReference type="GeneID" id="82322080"/>
<evidence type="ECO:0000256" key="1">
    <source>
        <dbReference type="SAM" id="Coils"/>
    </source>
</evidence>
<dbReference type="CDD" id="cd00130">
    <property type="entry name" value="PAS"/>
    <property type="match status" value="1"/>
</dbReference>
<feature type="domain" description="PAS" evidence="2">
    <location>
        <begin position="18"/>
        <end position="69"/>
    </location>
</feature>
<dbReference type="NCBIfam" id="TIGR00229">
    <property type="entry name" value="sensory_box"/>
    <property type="match status" value="1"/>
</dbReference>
<proteinExistence type="predicted"/>
<comment type="caution">
    <text evidence="3">The sequence shown here is derived from an EMBL/GenBank/DDBJ whole genome shotgun (WGS) entry which is preliminary data.</text>
</comment>
<dbReference type="Pfam" id="PF08447">
    <property type="entry name" value="PAS_3"/>
    <property type="match status" value="1"/>
</dbReference>
<dbReference type="InterPro" id="IPR013655">
    <property type="entry name" value="PAS_fold_3"/>
</dbReference>
<feature type="coiled-coil region" evidence="1">
    <location>
        <begin position="140"/>
        <end position="167"/>
    </location>
</feature>
<gene>
    <name evidence="3" type="ORF">LS65_004845</name>
</gene>